<dbReference type="PANTHER" id="PTHR43464">
    <property type="entry name" value="METHYLTRANSFERASE"/>
    <property type="match status" value="1"/>
</dbReference>
<dbReference type="Gene3D" id="3.40.50.150">
    <property type="entry name" value="Vaccinia Virus protein VP39"/>
    <property type="match status" value="1"/>
</dbReference>
<evidence type="ECO:0000256" key="2">
    <source>
        <dbReference type="ARBA" id="ARBA00022679"/>
    </source>
</evidence>
<evidence type="ECO:0000256" key="1">
    <source>
        <dbReference type="ARBA" id="ARBA00022603"/>
    </source>
</evidence>
<comment type="caution">
    <text evidence="5">The sequence shown here is derived from an EMBL/GenBank/DDBJ whole genome shotgun (WGS) entry which is preliminary data.</text>
</comment>
<organism evidence="5 6">
    <name type="scientific">Streptomyces paromomycinus</name>
    <name type="common">Streptomyces rimosus subsp. paromomycinus</name>
    <dbReference type="NCBI Taxonomy" id="92743"/>
    <lineage>
        <taxon>Bacteria</taxon>
        <taxon>Bacillati</taxon>
        <taxon>Actinomycetota</taxon>
        <taxon>Actinomycetes</taxon>
        <taxon>Kitasatosporales</taxon>
        <taxon>Streptomycetaceae</taxon>
        <taxon>Streptomyces</taxon>
    </lineage>
</organism>
<keyword evidence="2 5" id="KW-0808">Transferase</keyword>
<evidence type="ECO:0000259" key="4">
    <source>
        <dbReference type="Pfam" id="PF13649"/>
    </source>
</evidence>
<keyword evidence="6" id="KW-1185">Reference proteome</keyword>
<proteinExistence type="predicted"/>
<dbReference type="EMBL" id="BHZD01000001">
    <property type="protein sequence ID" value="GCD45201.1"/>
    <property type="molecule type" value="Genomic_DNA"/>
</dbReference>
<dbReference type="GO" id="GO:0008168">
    <property type="term" value="F:methyltransferase activity"/>
    <property type="evidence" value="ECO:0007669"/>
    <property type="project" value="UniProtKB-KW"/>
</dbReference>
<dbReference type="InterPro" id="IPR029063">
    <property type="entry name" value="SAM-dependent_MTases_sf"/>
</dbReference>
<dbReference type="GO" id="GO:0032259">
    <property type="term" value="P:methylation"/>
    <property type="evidence" value="ECO:0007669"/>
    <property type="project" value="UniProtKB-KW"/>
</dbReference>
<keyword evidence="1 5" id="KW-0489">Methyltransferase</keyword>
<feature type="domain" description="Methyltransferase" evidence="4">
    <location>
        <begin position="40"/>
        <end position="132"/>
    </location>
</feature>
<sequence>MARIFDGLGMEFEHAFAGRKQAQTDAVEELSRRLRPGSRVLDVGCATGRPTTEQLCAKGMEVTGTDVSEVMLAHARRQVPQARFVLADLFGDVPAGLGVYDAVVCLFCLVDEPEHSFVEGLRRLAALAVPGGALLVAVLERREPEDARFLGRTYPAVRCRREDVRRYARLAGLEVERVEVRAEDPPDGEVPSERGLYLWAKTPLPRPPAHSARPAR</sequence>
<dbReference type="InterPro" id="IPR041698">
    <property type="entry name" value="Methyltransf_25"/>
</dbReference>
<dbReference type="CDD" id="cd02440">
    <property type="entry name" value="AdoMet_MTases"/>
    <property type="match status" value="1"/>
</dbReference>
<reference evidence="5 6" key="1">
    <citation type="submission" date="2018-11" db="EMBL/GenBank/DDBJ databases">
        <title>Whole genome sequence of Streptomyces paromomycinus NBRC 15454(T).</title>
        <authorList>
            <person name="Komaki H."/>
            <person name="Tamura T."/>
        </authorList>
    </citation>
    <scope>NUCLEOTIDE SEQUENCE [LARGE SCALE GENOMIC DNA]</scope>
    <source>
        <strain evidence="5 6">NBRC 15454</strain>
    </source>
</reference>
<evidence type="ECO:0000313" key="6">
    <source>
        <dbReference type="Proteomes" id="UP000286746"/>
    </source>
</evidence>
<dbReference type="PANTHER" id="PTHR43464:SF19">
    <property type="entry name" value="UBIQUINONE BIOSYNTHESIS O-METHYLTRANSFERASE, MITOCHONDRIAL"/>
    <property type="match status" value="1"/>
</dbReference>
<keyword evidence="3" id="KW-0949">S-adenosyl-L-methionine</keyword>
<dbReference type="Proteomes" id="UP000286746">
    <property type="component" value="Unassembled WGS sequence"/>
</dbReference>
<protein>
    <submittedName>
        <fullName evidence="5">Methyltransferase</fullName>
    </submittedName>
</protein>
<evidence type="ECO:0000256" key="3">
    <source>
        <dbReference type="ARBA" id="ARBA00022691"/>
    </source>
</evidence>
<evidence type="ECO:0000313" key="5">
    <source>
        <dbReference type="EMBL" id="GCD45201.1"/>
    </source>
</evidence>
<dbReference type="AlphaFoldDB" id="A0A401W7F4"/>
<accession>A0A401W7F4</accession>
<dbReference type="Pfam" id="PF13649">
    <property type="entry name" value="Methyltransf_25"/>
    <property type="match status" value="1"/>
</dbReference>
<gene>
    <name evidence="5" type="ORF">GKJPGBOP_04923</name>
</gene>
<dbReference type="SUPFAM" id="SSF53335">
    <property type="entry name" value="S-adenosyl-L-methionine-dependent methyltransferases"/>
    <property type="match status" value="1"/>
</dbReference>
<name>A0A401W7F4_STREY</name>